<keyword evidence="3" id="KW-0445">Lipid transport</keyword>
<reference evidence="6" key="1">
    <citation type="submission" date="2023-10" db="EMBL/GenBank/DDBJ databases">
        <authorList>
            <person name="Noh H."/>
        </authorList>
    </citation>
    <scope>NUCLEOTIDE SEQUENCE</scope>
    <source>
        <strain evidence="6">DUCC4014</strain>
    </source>
</reference>
<proteinExistence type="inferred from homology"/>
<evidence type="ECO:0000313" key="6">
    <source>
        <dbReference type="EMBL" id="WOO78720.1"/>
    </source>
</evidence>
<dbReference type="GO" id="GO:0045053">
    <property type="term" value="P:protein retention in Golgi apparatus"/>
    <property type="evidence" value="ECO:0007669"/>
    <property type="project" value="TreeGrafter"/>
</dbReference>
<dbReference type="InterPro" id="IPR000595">
    <property type="entry name" value="cNMP-bd_dom"/>
</dbReference>
<evidence type="ECO:0000256" key="1">
    <source>
        <dbReference type="ARBA" id="ARBA00006545"/>
    </source>
</evidence>
<evidence type="ECO:0000256" key="4">
    <source>
        <dbReference type="SAM" id="MobiDB-lite"/>
    </source>
</evidence>
<organism evidence="6 7">
    <name type="scientific">Vanrija pseudolonga</name>
    <dbReference type="NCBI Taxonomy" id="143232"/>
    <lineage>
        <taxon>Eukaryota</taxon>
        <taxon>Fungi</taxon>
        <taxon>Dikarya</taxon>
        <taxon>Basidiomycota</taxon>
        <taxon>Agaricomycotina</taxon>
        <taxon>Tremellomycetes</taxon>
        <taxon>Trichosporonales</taxon>
        <taxon>Trichosporonaceae</taxon>
        <taxon>Vanrija</taxon>
    </lineage>
</organism>
<keyword evidence="2" id="KW-0813">Transport</keyword>
<feature type="region of interest" description="Disordered" evidence="4">
    <location>
        <begin position="1373"/>
        <end position="1407"/>
    </location>
</feature>
<dbReference type="Pfam" id="PF25036">
    <property type="entry name" value="VPS13_VAB"/>
    <property type="match status" value="1"/>
</dbReference>
<dbReference type="Pfam" id="PF12624">
    <property type="entry name" value="VPS13_N"/>
    <property type="match status" value="1"/>
</dbReference>
<name>A0AAF1BIG3_9TREE</name>
<dbReference type="GO" id="GO:0045324">
    <property type="term" value="P:late endosome to vacuole transport"/>
    <property type="evidence" value="ECO:0007669"/>
    <property type="project" value="TreeGrafter"/>
</dbReference>
<feature type="region of interest" description="Disordered" evidence="4">
    <location>
        <begin position="2601"/>
        <end position="2629"/>
    </location>
</feature>
<dbReference type="InterPro" id="IPR056748">
    <property type="entry name" value="VPS13-like_C"/>
</dbReference>
<dbReference type="GO" id="GO:0006869">
    <property type="term" value="P:lipid transport"/>
    <property type="evidence" value="ECO:0007669"/>
    <property type="project" value="UniProtKB-KW"/>
</dbReference>
<gene>
    <name evidence="6" type="primary">VPS13</name>
    <name evidence="6" type="ORF">LOC62_02G002259</name>
</gene>
<dbReference type="PROSITE" id="PS50042">
    <property type="entry name" value="CNMP_BINDING_3"/>
    <property type="match status" value="1"/>
</dbReference>
<evidence type="ECO:0000256" key="3">
    <source>
        <dbReference type="ARBA" id="ARBA00023055"/>
    </source>
</evidence>
<dbReference type="EMBL" id="CP086715">
    <property type="protein sequence ID" value="WOO78720.1"/>
    <property type="molecule type" value="Genomic_DNA"/>
</dbReference>
<evidence type="ECO:0000313" key="7">
    <source>
        <dbReference type="Proteomes" id="UP000827549"/>
    </source>
</evidence>
<dbReference type="GO" id="GO:0007005">
    <property type="term" value="P:mitochondrion organization"/>
    <property type="evidence" value="ECO:0007669"/>
    <property type="project" value="TreeGrafter"/>
</dbReference>
<dbReference type="PANTHER" id="PTHR16166">
    <property type="entry name" value="VACUOLAR PROTEIN SORTING-ASSOCIATED PROTEIN VPS13"/>
    <property type="match status" value="1"/>
</dbReference>
<keyword evidence="7" id="KW-1185">Reference proteome</keyword>
<dbReference type="InterPro" id="IPR026847">
    <property type="entry name" value="VPS13"/>
</dbReference>
<feature type="domain" description="Cyclic nucleotide-binding" evidence="5">
    <location>
        <begin position="3074"/>
        <end position="3139"/>
    </location>
</feature>
<dbReference type="InterPro" id="IPR009543">
    <property type="entry name" value="VPS13_VAB"/>
</dbReference>
<dbReference type="Proteomes" id="UP000827549">
    <property type="component" value="Chromosome 2"/>
</dbReference>
<sequence length="3201" mass="357461">MQVIKDMALRMLNVYVSPYVDNLNPDDLQLSILAGKAEFHGLRLKKSVLERFGLPVEIVAGDIGSLSLTIPWQAMKSQPAQIVIDDIFVLARARPQGKVDPEEDERIDQATKQEKLRSAEAVDSAASQVEQAGGTENKETYFGAIATRIINNVQIHIKNIHLRYEDGTSTPDHPFAAGLTISEFKMVSTDENWIEAFLENDVKDVHKLSKLSALSVYFDTDAASIAKPDNRDGTIDALKAMLVGKPEHQHILKPVTGEARLVIHRTMTNTTPQYDVQALFDEIGVVLDRAQYRDALSMIDVFHFYRRTHQYYKYRPPEEEFKENPAKARWKYALNAISAEVHERNRRWSWDYLKERRDKRIKYVDLYVQKLSLPQDMPLPPDEQDELDTLEKELSFEDIRFFRSVARVQAKRDAATRKKLEAEQQKTQPQTQTWGEWLWGSRVEDSQEPNQITESEQKEIDDLIDYDAWSAAETSVGTARDLIKMRISTSLNKGSFSLRASPKEGAQDVIALVFDSFSADVDQRVDSMKLKMALGGFRVYDGTTPKSLYPQIVRVKDIDGDKDESRSGRKQQSLPITSGALAELSAKFNITPKAAPTPAADPFFSLEYEHNPLDGRADNAVTVKMRHLEIIYHRNYVEEVVAFFKPPASQLESINALLDAAGETLDGIRKETRAGLEYALEQHKTLDLHVDMNAPIIIIPMDVTVATSQLLVLDAGHIAVDSKLADKDKLNDVQKKRGLQYSDDDYKQLEDLMYDRMLLSLDSTQLLMGDDFDACMAALDTHGHGANELHIVERINMSFTVQNAIVNAPNLTKFKIQGEMPELQVNFSDRKYQTLMKFIDECIPRFGDSDKPEADVHPADIPVLHNTPFVRPAKLEEYTLDDHHETRSIHSHKDGESDKGRDEFFEAKDDQTENQRRELQQINFEFSFAVGKLQASIFRSTSPTTEKALANATLDGFGLTFVQRKFEMSVDLFLHNITLAMVEQGKAQRPLLSSAEVDSDSDHKLIKVRYHRVQKESPDFMTVHEGVDQSIDTELSTFKITLAAEPILSLYDFIMTTFVPKAPEGGATIEELDAEGAKVPEVTQSAPESLDKLRIRVKLTSAQVGLENNDVRFALLSLPSADVALLLRAGTMRVSARLGNISLEDTSDDQVASPEFKKMLAIEGEELADFSYETFNPDDPTFPGYNSSILLRAGSLKFTFMEQGLHNLYTFALKFARMKAVYDAAQQAAVQRASEVTRMRYDIAVKTPIIILPRDGQTSPDVLVMKLGEIVARNQYLGDPNDSSTIDASLSGINVSSELYRNDKKASLQLIDDVNITATVKQYGNPEHRTDPHKADSEITTEMSDVKLSLTQNQYVLVMSLLESLPRALSNINEDDEEEDEGIPTPPTPSDPSTETDDPSTVAPSIATPSEVDHDTALAPELIIAASDKVWTSLDFVFNVKSIGMEVYGPGVHTEEDMKNHSIARFGLTGSHLAFKTLSNSAMELEFSLKTLAFWSTRNSGSVFRDIVPASTNDGNQIMVQYTKSSDQQALAIVSIDSPRFILAVEPLAALAEFAVAPFKSTTEVQAPAGDDEAEVEAEPAPPGTLAFRIDIVNSTVIVLADDSDPRSQAIQLSIKEILVSQNNILALKVVDLDMSFGRMDNPDDRVSFLDDVGITLSLDRRQKGGHIMTVFDIDVPSPIIFRASVSDILLILEVVNKATAAAAKVFATEEAQQAAVKPIVPPKPIAATTIDETVGTLAPPETQVKQRRASLVRPRTASAAKTRILVSHEQLSLRVNGFQFVLVSDVQEMPVVHLSTTEFICTVSDWSSDLKAATSITTAIRYYNLNNSYFEPLMDPWKFDLQVARTSGTGTGNPLAVRLTADQRVELSITSAFIELGITTMTIFDKASSQAIKDKGPAAPFRMRNRTGLPITIWPETDDLATIPWHKRKVLEDGADVPWYFEDRQTLRDNVSAFRHNAFGLELPDSTVKWEPVRGISVDRAGEHVLNLRPKIDKVTHQLMCEIKLENNIKIITIRSTLNVENQTSLPVEMIVVDAHGKASGNVMRIDPGEPMPVPFEAVFDKRFRLRPLRGFGFDYGWSTPLHWRQLINRPIRPISCKHMTPKEPAFYFQAQANFNTKEPSARVYPRMTLTLRAPVELENLLPYDLKFRIHDKATSLSSSNFLVKGGTSPIHTVELSHLLLLSVAPEDTAFKQSDYAIINTDDPELPMENGFNLADPKGNKLQLKLHYYTYPNSGGAFKVQVYSPFIILNKTGLPFDVMVKSTLGGAKPVAGRDLFATDFQRESPTPFMLSFPSDDRRNRLLLRVADSKLSQPLSFEPVAADMQIVLPSDRGDKEYYVGLSYHEGLGKYKLSKVITIAPRFLVKNMSAHPIQVRQSSDPHPLAIISPDQRKPIRSLSHREALQLRLAFDGPNSTWSAPFNISDIGTIHVTMERQTRSGPRTYLMRVETHLDGSSIFIFISRETEPWPIKLRNETNIPFTFKQSASSNGPLRDIYWSDTFQQSVEDGGDAQTYVSRDLKPHTDVDYTWDWPVSRNKRLLLYRGQTMVPRPIDVMAIGVQPPLKIQPQQAGERPATISIDIRADGNSQLIVISNYSEERSIFKPTRRSGTPNPLGRSDSSESLSTTGFETEAATDKATMSITVELEGVGVSLVTKRPDELLYFTARGLKVVYNDFPTYYDVLLDCKWIQIDNQLFGGLFPIVFYPTVVPKDGKELDSHPTVQLAVALLKDQSHGVIFVKYASILLQAMTVELDEDFIMALIDFLKFKEATWREDIKDVLIEQPKGIPGPDITHNKQDNFFFESLQLQPVSLELSFMRTDRVNVDDKVSTRNPLYYLLNALTMTLGNVNAAPINFRALFLENVRLSGHDLQERIVLHYQEQAVQQIYRVLGSADFLGNPVGLFNNISSGFSDFFYEPWQGFVMHGNRDIGLGIARGATSLAKKTVFGISDSVTKFSSSIGKGLSAATLDQDYQNKRRMNQKRNKPKHALYGVAAGATAFADSVTSAFEGVASMPMEGAEQGGAAGFAKGVGKGFVGLFTKPAVGLFDFIAASTEGIRNTTTVFDQNEIERVRLPRFIASDGVLRPFSGREALGQSWLKDLDAGQYFGESYVAHLDLPGDDAVALLSNARLLYVQQRKMRTIWQVPFDELQSLSLESSGIALTLRGGTPGPFLPIADQAGREWLFKRIARVVETYNKKNTQKDE</sequence>
<comment type="similarity">
    <text evidence="1">Belongs to the VPS13 family.</text>
</comment>
<feature type="region of interest" description="Disordered" evidence="4">
    <location>
        <begin position="880"/>
        <end position="901"/>
    </location>
</feature>
<dbReference type="InterPro" id="IPR026854">
    <property type="entry name" value="VPS13_N"/>
</dbReference>
<protein>
    <submittedName>
        <fullName evidence="6">Vacuolar protein sorting-associated protein 13</fullName>
    </submittedName>
</protein>
<dbReference type="GeneID" id="87805507"/>
<accession>A0AAF1BIG3</accession>
<evidence type="ECO:0000256" key="2">
    <source>
        <dbReference type="ARBA" id="ARBA00022448"/>
    </source>
</evidence>
<evidence type="ECO:0000259" key="5">
    <source>
        <dbReference type="PROSITE" id="PS50042"/>
    </source>
</evidence>
<feature type="compositionally biased region" description="Acidic residues" evidence="4">
    <location>
        <begin position="1373"/>
        <end position="1382"/>
    </location>
</feature>
<dbReference type="RefSeq" id="XP_062624752.1">
    <property type="nucleotide sequence ID" value="XM_062768768.1"/>
</dbReference>
<dbReference type="Pfam" id="PF25037">
    <property type="entry name" value="VPS13_C"/>
    <property type="match status" value="1"/>
</dbReference>
<dbReference type="PANTHER" id="PTHR16166:SF93">
    <property type="entry name" value="INTERMEMBRANE LIPID TRANSFER PROTEIN VPS13"/>
    <property type="match status" value="1"/>
</dbReference>
<dbReference type="GO" id="GO:0006623">
    <property type="term" value="P:protein targeting to vacuole"/>
    <property type="evidence" value="ECO:0007669"/>
    <property type="project" value="TreeGrafter"/>
</dbReference>